<comment type="caution">
    <text evidence="2">The sequence shown here is derived from an EMBL/GenBank/DDBJ whole genome shotgun (WGS) entry which is preliminary data.</text>
</comment>
<evidence type="ECO:0000313" key="1">
    <source>
        <dbReference type="EMBL" id="KAF3448890.1"/>
    </source>
</evidence>
<name>A0A8K0HCN3_9ROSA</name>
<dbReference type="EMBL" id="VOIH02000004">
    <property type="protein sequence ID" value="KAF3448890.1"/>
    <property type="molecule type" value="Genomic_DNA"/>
</dbReference>
<sequence>MEEDRDVVVEESDEAKELIDNGRSTIVNIDGGEKDISGTNPDFIDKLIEVIEVEGLMMTNDDIFNMVVPLRFDYVQGLGPRTHPTPKPYRVLVQQKRKLRIEL</sequence>
<protein>
    <submittedName>
        <fullName evidence="2">Uncharacterized protein</fullName>
    </submittedName>
</protein>
<proteinExistence type="predicted"/>
<dbReference type="AlphaFoldDB" id="A0A8K0HCN3"/>
<accession>A0A8K0HCN3</accession>
<gene>
    <name evidence="1" type="ORF">FNV43_RR09606</name>
    <name evidence="2" type="ORF">FNV43_RR10455</name>
</gene>
<evidence type="ECO:0000313" key="2">
    <source>
        <dbReference type="EMBL" id="KAF3449724.1"/>
    </source>
</evidence>
<dbReference type="EMBL" id="VOIH02000004">
    <property type="protein sequence ID" value="KAF3449724.1"/>
    <property type="molecule type" value="Genomic_DNA"/>
</dbReference>
<reference evidence="2" key="1">
    <citation type="submission" date="2020-03" db="EMBL/GenBank/DDBJ databases">
        <title>A high-quality chromosome-level genome assembly of a woody plant with both climbing and erect habits, Rhamnella rubrinervis.</title>
        <authorList>
            <person name="Lu Z."/>
            <person name="Yang Y."/>
            <person name="Zhu X."/>
            <person name="Sun Y."/>
        </authorList>
    </citation>
    <scope>NUCLEOTIDE SEQUENCE</scope>
    <source>
        <strain evidence="2">BYM</strain>
        <tissue evidence="2">Leaf</tissue>
    </source>
</reference>
<organism evidence="2 3">
    <name type="scientific">Rhamnella rubrinervis</name>
    <dbReference type="NCBI Taxonomy" id="2594499"/>
    <lineage>
        <taxon>Eukaryota</taxon>
        <taxon>Viridiplantae</taxon>
        <taxon>Streptophyta</taxon>
        <taxon>Embryophyta</taxon>
        <taxon>Tracheophyta</taxon>
        <taxon>Spermatophyta</taxon>
        <taxon>Magnoliopsida</taxon>
        <taxon>eudicotyledons</taxon>
        <taxon>Gunneridae</taxon>
        <taxon>Pentapetalae</taxon>
        <taxon>rosids</taxon>
        <taxon>fabids</taxon>
        <taxon>Rosales</taxon>
        <taxon>Rhamnaceae</taxon>
        <taxon>rhamnoid group</taxon>
        <taxon>Rhamneae</taxon>
        <taxon>Rhamnella</taxon>
    </lineage>
</organism>
<dbReference type="Proteomes" id="UP000796880">
    <property type="component" value="Unassembled WGS sequence"/>
</dbReference>
<evidence type="ECO:0000313" key="3">
    <source>
        <dbReference type="Proteomes" id="UP000796880"/>
    </source>
</evidence>
<keyword evidence="3" id="KW-1185">Reference proteome</keyword>